<keyword evidence="2" id="KW-1185">Reference proteome</keyword>
<gene>
    <name evidence="1" type="ORF">TIFTF001_012005</name>
</gene>
<evidence type="ECO:0000313" key="2">
    <source>
        <dbReference type="Proteomes" id="UP001187192"/>
    </source>
</evidence>
<accession>A0AA88ABI9</accession>
<comment type="caution">
    <text evidence="1">The sequence shown here is derived from an EMBL/GenBank/DDBJ whole genome shotgun (WGS) entry which is preliminary data.</text>
</comment>
<protein>
    <submittedName>
        <fullName evidence="1">Uncharacterized protein</fullName>
    </submittedName>
</protein>
<sequence length="83" mass="9355">MEERATARSMSIMWTTNLDPSMVDCHTPPCRVIGHSMCYGCVVVIADEAIWEGLLPDRRRGMRSRLAGKMDHCGRRSQSVVEC</sequence>
<reference evidence="1" key="1">
    <citation type="submission" date="2023-07" db="EMBL/GenBank/DDBJ databases">
        <title>draft genome sequence of fig (Ficus carica).</title>
        <authorList>
            <person name="Takahashi T."/>
            <person name="Nishimura K."/>
        </authorList>
    </citation>
    <scope>NUCLEOTIDE SEQUENCE</scope>
</reference>
<proteinExistence type="predicted"/>
<organism evidence="1 2">
    <name type="scientific">Ficus carica</name>
    <name type="common">Common fig</name>
    <dbReference type="NCBI Taxonomy" id="3494"/>
    <lineage>
        <taxon>Eukaryota</taxon>
        <taxon>Viridiplantae</taxon>
        <taxon>Streptophyta</taxon>
        <taxon>Embryophyta</taxon>
        <taxon>Tracheophyta</taxon>
        <taxon>Spermatophyta</taxon>
        <taxon>Magnoliopsida</taxon>
        <taxon>eudicotyledons</taxon>
        <taxon>Gunneridae</taxon>
        <taxon>Pentapetalae</taxon>
        <taxon>rosids</taxon>
        <taxon>fabids</taxon>
        <taxon>Rosales</taxon>
        <taxon>Moraceae</taxon>
        <taxon>Ficeae</taxon>
        <taxon>Ficus</taxon>
    </lineage>
</organism>
<dbReference type="AlphaFoldDB" id="A0AA88ABI9"/>
<name>A0AA88ABI9_FICCA</name>
<dbReference type="Proteomes" id="UP001187192">
    <property type="component" value="Unassembled WGS sequence"/>
</dbReference>
<evidence type="ECO:0000313" key="1">
    <source>
        <dbReference type="EMBL" id="GMN42793.1"/>
    </source>
</evidence>
<dbReference type="EMBL" id="BTGU01000015">
    <property type="protein sequence ID" value="GMN42793.1"/>
    <property type="molecule type" value="Genomic_DNA"/>
</dbReference>